<dbReference type="AlphaFoldDB" id="A0A8H2WLL5"/>
<reference evidence="2" key="1">
    <citation type="submission" date="2021-01" db="EMBL/GenBank/DDBJ databases">
        <authorList>
            <person name="Kaushik A."/>
        </authorList>
    </citation>
    <scope>NUCLEOTIDE SEQUENCE</scope>
    <source>
        <strain evidence="2">AG2-2IIIB</strain>
    </source>
</reference>
<evidence type="ECO:0000256" key="1">
    <source>
        <dbReference type="SAM" id="MobiDB-lite"/>
    </source>
</evidence>
<evidence type="ECO:0000313" key="3">
    <source>
        <dbReference type="Proteomes" id="UP000663843"/>
    </source>
</evidence>
<dbReference type="Gene3D" id="3.40.50.1460">
    <property type="match status" value="1"/>
</dbReference>
<proteinExistence type="predicted"/>
<organism evidence="2 3">
    <name type="scientific">Rhizoctonia solani</name>
    <dbReference type="NCBI Taxonomy" id="456999"/>
    <lineage>
        <taxon>Eukaryota</taxon>
        <taxon>Fungi</taxon>
        <taxon>Dikarya</taxon>
        <taxon>Basidiomycota</taxon>
        <taxon>Agaricomycotina</taxon>
        <taxon>Agaricomycetes</taxon>
        <taxon>Cantharellales</taxon>
        <taxon>Ceratobasidiaceae</taxon>
        <taxon>Rhizoctonia</taxon>
    </lineage>
</organism>
<feature type="compositionally biased region" description="Low complexity" evidence="1">
    <location>
        <begin position="155"/>
        <end position="171"/>
    </location>
</feature>
<protein>
    <submittedName>
        <fullName evidence="2">Uncharacterized protein</fullName>
    </submittedName>
</protein>
<sequence length="288" mass="32215">MAECPIGPKADSDRMAEPEIKKNVVLKEIVRDLVLAMRSGHNLGKDVGEPVILVERRAVVVAVRYSIDKRGASGSGLELELELESTSNDGRNIYNMLRYEKNNILLLCEGIGLERHEKPTRPNIINGRKWLSFCHTATHNDSVLFAGEQVEEDSASLSPNPSDQSSSNESEVVLGEELPYEGIKMDRIKARMFAWGACHRLQYASEHDDQRGGFFTNAFTTAMKAVTKDTKVRDLHALVDKIIMNESIQANQQDTQFCQLWTSGAGRGNKDKEAFRNELLDLPVWGNL</sequence>
<accession>A0A8H2WLL5</accession>
<name>A0A8H2WLL5_9AGAM</name>
<dbReference type="Proteomes" id="UP000663843">
    <property type="component" value="Unassembled WGS sequence"/>
</dbReference>
<evidence type="ECO:0000313" key="2">
    <source>
        <dbReference type="EMBL" id="CAE6385671.1"/>
    </source>
</evidence>
<feature type="region of interest" description="Disordered" evidence="1">
    <location>
        <begin position="150"/>
        <end position="172"/>
    </location>
</feature>
<gene>
    <name evidence="2" type="ORF">RDB_LOCUS27656</name>
</gene>
<dbReference type="EMBL" id="CAJMWT010001188">
    <property type="protein sequence ID" value="CAE6385671.1"/>
    <property type="molecule type" value="Genomic_DNA"/>
</dbReference>
<comment type="caution">
    <text evidence="2">The sequence shown here is derived from an EMBL/GenBank/DDBJ whole genome shotgun (WGS) entry which is preliminary data.</text>
</comment>